<dbReference type="Proteomes" id="UP000574133">
    <property type="component" value="Unassembled WGS sequence"/>
</dbReference>
<evidence type="ECO:0000313" key="3">
    <source>
        <dbReference type="Proteomes" id="UP000574133"/>
    </source>
</evidence>
<gene>
    <name evidence="2" type="ORF">H4Q31_03175</name>
</gene>
<evidence type="ECO:0000313" key="2">
    <source>
        <dbReference type="EMBL" id="MBB6676323.1"/>
    </source>
</evidence>
<keyword evidence="3" id="KW-1185">Reference proteome</keyword>
<dbReference type="Gene3D" id="2.40.180.10">
    <property type="entry name" value="Catalase core domain"/>
    <property type="match status" value="1"/>
</dbReference>
<name>A0A841T425_9BACL</name>
<dbReference type="EMBL" id="JACJVN010000014">
    <property type="protein sequence ID" value="MBB6676323.1"/>
    <property type="molecule type" value="Genomic_DNA"/>
</dbReference>
<protein>
    <recommendedName>
        <fullName evidence="1">Catalase immune-responsive domain-containing protein</fullName>
    </recommendedName>
</protein>
<comment type="caution">
    <text evidence="2">The sequence shown here is derived from an EMBL/GenBank/DDBJ whole genome shotgun (WGS) entry which is preliminary data.</text>
</comment>
<dbReference type="RefSeq" id="WP_185177616.1">
    <property type="nucleotide sequence ID" value="NZ_CBCSEP010000018.1"/>
</dbReference>
<dbReference type="GO" id="GO:0020037">
    <property type="term" value="F:heme binding"/>
    <property type="evidence" value="ECO:0007669"/>
    <property type="project" value="InterPro"/>
</dbReference>
<dbReference type="AlphaFoldDB" id="A0A841T425"/>
<evidence type="ECO:0000259" key="1">
    <source>
        <dbReference type="Pfam" id="PF06628"/>
    </source>
</evidence>
<proteinExistence type="predicted"/>
<feature type="domain" description="Catalase immune-responsive" evidence="1">
    <location>
        <begin position="12"/>
        <end position="70"/>
    </location>
</feature>
<sequence length="85" mass="9245">MNGFTTNQGGEANGFSQAALVYNGGSDEQKAEFVDDLAAGLRSAEEMTKLLAICNYYQADAELGERLADVLQINIKPYLEQLARL</sequence>
<organism evidence="2 3">
    <name type="scientific">Cohnella lubricantis</name>
    <dbReference type="NCBI Taxonomy" id="2163172"/>
    <lineage>
        <taxon>Bacteria</taxon>
        <taxon>Bacillati</taxon>
        <taxon>Bacillota</taxon>
        <taxon>Bacilli</taxon>
        <taxon>Bacillales</taxon>
        <taxon>Paenibacillaceae</taxon>
        <taxon>Cohnella</taxon>
    </lineage>
</organism>
<dbReference type="InterPro" id="IPR010582">
    <property type="entry name" value="Catalase_immune_responsive"/>
</dbReference>
<dbReference type="SUPFAM" id="SSF56634">
    <property type="entry name" value="Heme-dependent catalase-like"/>
    <property type="match status" value="1"/>
</dbReference>
<dbReference type="Pfam" id="PF06628">
    <property type="entry name" value="Catalase-rel"/>
    <property type="match status" value="1"/>
</dbReference>
<accession>A0A841T425</accession>
<reference evidence="2 3" key="1">
    <citation type="submission" date="2020-08" db="EMBL/GenBank/DDBJ databases">
        <title>Cohnella phylogeny.</title>
        <authorList>
            <person name="Dunlap C."/>
        </authorList>
    </citation>
    <scope>NUCLEOTIDE SEQUENCE [LARGE SCALE GENOMIC DNA]</scope>
    <source>
        <strain evidence="2 3">DSM 103658</strain>
    </source>
</reference>
<dbReference type="InterPro" id="IPR020835">
    <property type="entry name" value="Catalase_sf"/>
</dbReference>